<dbReference type="CDD" id="cd00383">
    <property type="entry name" value="trans_reg_C"/>
    <property type="match status" value="1"/>
</dbReference>
<evidence type="ECO:0000256" key="6">
    <source>
        <dbReference type="PROSITE-ProRule" id="PRU00169"/>
    </source>
</evidence>
<organism evidence="10 11">
    <name type="scientific">Mucilaginibacter arboris</name>
    <dbReference type="NCBI Taxonomy" id="2682090"/>
    <lineage>
        <taxon>Bacteria</taxon>
        <taxon>Pseudomonadati</taxon>
        <taxon>Bacteroidota</taxon>
        <taxon>Sphingobacteriia</taxon>
        <taxon>Sphingobacteriales</taxon>
        <taxon>Sphingobacteriaceae</taxon>
        <taxon>Mucilaginibacter</taxon>
    </lineage>
</organism>
<evidence type="ECO:0000256" key="5">
    <source>
        <dbReference type="ARBA" id="ARBA00023163"/>
    </source>
</evidence>
<keyword evidence="11" id="KW-1185">Reference proteome</keyword>
<accession>A0A7K1SXZ5</accession>
<dbReference type="InterPro" id="IPR001789">
    <property type="entry name" value="Sig_transdc_resp-reg_receiver"/>
</dbReference>
<dbReference type="InterPro" id="IPR036388">
    <property type="entry name" value="WH-like_DNA-bd_sf"/>
</dbReference>
<feature type="modified residue" description="4-aspartylphosphate" evidence="6">
    <location>
        <position position="51"/>
    </location>
</feature>
<evidence type="ECO:0000313" key="10">
    <source>
        <dbReference type="EMBL" id="MVN21890.1"/>
    </source>
</evidence>
<reference evidence="10 11" key="1">
    <citation type="submission" date="2019-12" db="EMBL/GenBank/DDBJ databases">
        <title>Mucilaginibacter sp. HMF7410 genome sequencing and assembly.</title>
        <authorList>
            <person name="Kang H."/>
            <person name="Cha I."/>
            <person name="Kim H."/>
            <person name="Joh K."/>
        </authorList>
    </citation>
    <scope>NUCLEOTIDE SEQUENCE [LARGE SCALE GENOMIC DNA]</scope>
    <source>
        <strain evidence="10 11">HMF7410</strain>
    </source>
</reference>
<dbReference type="Gene3D" id="3.40.50.2300">
    <property type="match status" value="1"/>
</dbReference>
<dbReference type="Pfam" id="PF00486">
    <property type="entry name" value="Trans_reg_C"/>
    <property type="match status" value="1"/>
</dbReference>
<dbReference type="Proteomes" id="UP000462014">
    <property type="component" value="Unassembled WGS sequence"/>
</dbReference>
<evidence type="ECO:0000259" key="8">
    <source>
        <dbReference type="PROSITE" id="PS50110"/>
    </source>
</evidence>
<keyword evidence="2" id="KW-0902">Two-component regulatory system</keyword>
<keyword evidence="4 7" id="KW-0238">DNA-binding</keyword>
<dbReference type="PANTHER" id="PTHR48111">
    <property type="entry name" value="REGULATOR OF RPOS"/>
    <property type="match status" value="1"/>
</dbReference>
<keyword evidence="3" id="KW-0805">Transcription regulation</keyword>
<dbReference type="AlphaFoldDB" id="A0A7K1SXZ5"/>
<dbReference type="Gene3D" id="1.10.10.10">
    <property type="entry name" value="Winged helix-like DNA-binding domain superfamily/Winged helix DNA-binding domain"/>
    <property type="match status" value="1"/>
</dbReference>
<feature type="domain" description="OmpR/PhoB-type" evidence="9">
    <location>
        <begin position="124"/>
        <end position="221"/>
    </location>
</feature>
<dbReference type="PROSITE" id="PS50110">
    <property type="entry name" value="RESPONSE_REGULATORY"/>
    <property type="match status" value="1"/>
</dbReference>
<feature type="domain" description="Response regulatory" evidence="8">
    <location>
        <begin position="2"/>
        <end position="116"/>
    </location>
</feature>
<dbReference type="FunFam" id="3.40.50.2300:FF:000001">
    <property type="entry name" value="DNA-binding response regulator PhoB"/>
    <property type="match status" value="1"/>
</dbReference>
<dbReference type="PROSITE" id="PS51755">
    <property type="entry name" value="OMPR_PHOB"/>
    <property type="match status" value="1"/>
</dbReference>
<dbReference type="PANTHER" id="PTHR48111:SF22">
    <property type="entry name" value="REGULATOR OF RPOS"/>
    <property type="match status" value="1"/>
</dbReference>
<dbReference type="GO" id="GO:0032993">
    <property type="term" value="C:protein-DNA complex"/>
    <property type="evidence" value="ECO:0007669"/>
    <property type="project" value="TreeGrafter"/>
</dbReference>
<dbReference type="SUPFAM" id="SSF52172">
    <property type="entry name" value="CheY-like"/>
    <property type="match status" value="1"/>
</dbReference>
<dbReference type="InterPro" id="IPR011006">
    <property type="entry name" value="CheY-like_superfamily"/>
</dbReference>
<evidence type="ECO:0000256" key="2">
    <source>
        <dbReference type="ARBA" id="ARBA00023012"/>
    </source>
</evidence>
<evidence type="ECO:0000256" key="4">
    <source>
        <dbReference type="ARBA" id="ARBA00023125"/>
    </source>
</evidence>
<dbReference type="InterPro" id="IPR039420">
    <property type="entry name" value="WalR-like"/>
</dbReference>
<proteinExistence type="predicted"/>
<evidence type="ECO:0000256" key="1">
    <source>
        <dbReference type="ARBA" id="ARBA00022553"/>
    </source>
</evidence>
<gene>
    <name evidence="10" type="ORF">GO621_10110</name>
</gene>
<keyword evidence="1 6" id="KW-0597">Phosphoprotein</keyword>
<evidence type="ECO:0000256" key="3">
    <source>
        <dbReference type="ARBA" id="ARBA00023015"/>
    </source>
</evidence>
<comment type="caution">
    <text evidence="10">The sequence shown here is derived from an EMBL/GenBank/DDBJ whole genome shotgun (WGS) entry which is preliminary data.</text>
</comment>
<dbReference type="CDD" id="cd19935">
    <property type="entry name" value="REC_OmpR_CusR-like"/>
    <property type="match status" value="1"/>
</dbReference>
<dbReference type="GO" id="GO:0006355">
    <property type="term" value="P:regulation of DNA-templated transcription"/>
    <property type="evidence" value="ECO:0007669"/>
    <property type="project" value="InterPro"/>
</dbReference>
<dbReference type="FunFam" id="1.10.10.10:FF:000005">
    <property type="entry name" value="Two-component system response regulator"/>
    <property type="match status" value="1"/>
</dbReference>
<dbReference type="EMBL" id="WPIK01000008">
    <property type="protein sequence ID" value="MVN21890.1"/>
    <property type="molecule type" value="Genomic_DNA"/>
</dbReference>
<name>A0A7K1SXZ5_9SPHI</name>
<keyword evidence="5" id="KW-0804">Transcription</keyword>
<dbReference type="InterPro" id="IPR001867">
    <property type="entry name" value="OmpR/PhoB-type_DNA-bd"/>
</dbReference>
<dbReference type="GO" id="GO:0005829">
    <property type="term" value="C:cytosol"/>
    <property type="evidence" value="ECO:0007669"/>
    <property type="project" value="TreeGrafter"/>
</dbReference>
<protein>
    <submittedName>
        <fullName evidence="10">Response regulator</fullName>
    </submittedName>
</protein>
<dbReference type="GO" id="GO:0000976">
    <property type="term" value="F:transcription cis-regulatory region binding"/>
    <property type="evidence" value="ECO:0007669"/>
    <property type="project" value="TreeGrafter"/>
</dbReference>
<dbReference type="Pfam" id="PF00072">
    <property type="entry name" value="Response_reg"/>
    <property type="match status" value="1"/>
</dbReference>
<dbReference type="Gene3D" id="6.10.250.690">
    <property type="match status" value="1"/>
</dbReference>
<evidence type="ECO:0000313" key="11">
    <source>
        <dbReference type="Proteomes" id="UP000462014"/>
    </source>
</evidence>
<dbReference type="SMART" id="SM00862">
    <property type="entry name" value="Trans_reg_C"/>
    <property type="match status" value="1"/>
</dbReference>
<feature type="DNA-binding region" description="OmpR/PhoB-type" evidence="7">
    <location>
        <begin position="124"/>
        <end position="221"/>
    </location>
</feature>
<evidence type="ECO:0000256" key="7">
    <source>
        <dbReference type="PROSITE-ProRule" id="PRU01091"/>
    </source>
</evidence>
<evidence type="ECO:0000259" key="9">
    <source>
        <dbReference type="PROSITE" id="PS51755"/>
    </source>
</evidence>
<sequence length="221" mass="25008">MNILLVEDEEKVAAFIKKGLEENQFNVELAPDGAAALKRVLNMEYSLIILDVMLPYVNGVELCRQIRLKNTEVPILMLTALGTVEDKVKGLKAGADDYLLKPFHFNELLARIEALLRRKNQSAAPVLEFEDIVLNTLNNEVTRAGTAVNLTAKEFDLLALFIRNKNKILTRQTIAKEVWGIDFDTGTNMIDVYVNYLRKKIEKGHDRKLVHTVIGKGYILK</sequence>
<dbReference type="SMART" id="SM00448">
    <property type="entry name" value="REC"/>
    <property type="match status" value="1"/>
</dbReference>
<dbReference type="GO" id="GO:0000156">
    <property type="term" value="F:phosphorelay response regulator activity"/>
    <property type="evidence" value="ECO:0007669"/>
    <property type="project" value="TreeGrafter"/>
</dbReference>